<dbReference type="InterPro" id="IPR036390">
    <property type="entry name" value="WH_DNA-bd_sf"/>
</dbReference>
<dbReference type="InterPro" id="IPR036388">
    <property type="entry name" value="WH-like_DNA-bd_sf"/>
</dbReference>
<dbReference type="CDD" id="cd08414">
    <property type="entry name" value="PBP2_LTTR_aromatics_like"/>
    <property type="match status" value="1"/>
</dbReference>
<evidence type="ECO:0000259" key="5">
    <source>
        <dbReference type="PROSITE" id="PS50931"/>
    </source>
</evidence>
<dbReference type="InterPro" id="IPR000847">
    <property type="entry name" value="LysR_HTH_N"/>
</dbReference>
<reference evidence="7" key="1">
    <citation type="journal article" date="2019" name="Int. J. Syst. Evol. Microbiol.">
        <title>The Global Catalogue of Microorganisms (GCM) 10K type strain sequencing project: providing services to taxonomists for standard genome sequencing and annotation.</title>
        <authorList>
            <consortium name="The Broad Institute Genomics Platform"/>
            <consortium name="The Broad Institute Genome Sequencing Center for Infectious Disease"/>
            <person name="Wu L."/>
            <person name="Ma J."/>
        </authorList>
    </citation>
    <scope>NUCLEOTIDE SEQUENCE [LARGE SCALE GENOMIC DNA]</scope>
    <source>
        <strain evidence="7">JCM 17986</strain>
    </source>
</reference>
<dbReference type="PANTHER" id="PTHR30346:SF0">
    <property type="entry name" value="HCA OPERON TRANSCRIPTIONAL ACTIVATOR HCAR"/>
    <property type="match status" value="1"/>
</dbReference>
<evidence type="ECO:0000256" key="1">
    <source>
        <dbReference type="ARBA" id="ARBA00009437"/>
    </source>
</evidence>
<dbReference type="PRINTS" id="PR00039">
    <property type="entry name" value="HTHLYSR"/>
</dbReference>
<dbReference type="Gene3D" id="3.40.190.10">
    <property type="entry name" value="Periplasmic binding protein-like II"/>
    <property type="match status" value="2"/>
</dbReference>
<dbReference type="Pfam" id="PF00126">
    <property type="entry name" value="HTH_1"/>
    <property type="match status" value="1"/>
</dbReference>
<proteinExistence type="inferred from homology"/>
<keyword evidence="4" id="KW-0804">Transcription</keyword>
<evidence type="ECO:0000313" key="6">
    <source>
        <dbReference type="EMBL" id="GAA4956460.1"/>
    </source>
</evidence>
<comment type="similarity">
    <text evidence="1">Belongs to the LysR transcriptional regulatory family.</text>
</comment>
<dbReference type="PANTHER" id="PTHR30346">
    <property type="entry name" value="TRANSCRIPTIONAL DUAL REGULATOR HCAR-RELATED"/>
    <property type="match status" value="1"/>
</dbReference>
<dbReference type="SUPFAM" id="SSF46785">
    <property type="entry name" value="Winged helix' DNA-binding domain"/>
    <property type="match status" value="1"/>
</dbReference>
<dbReference type="EMBL" id="BAABHS010000005">
    <property type="protein sequence ID" value="GAA4956460.1"/>
    <property type="molecule type" value="Genomic_DNA"/>
</dbReference>
<accession>A0ABP9H5E1</accession>
<dbReference type="SUPFAM" id="SSF53850">
    <property type="entry name" value="Periplasmic binding protein-like II"/>
    <property type="match status" value="1"/>
</dbReference>
<organism evidence="6 7">
    <name type="scientific">Yinghuangia aomiensis</name>
    <dbReference type="NCBI Taxonomy" id="676205"/>
    <lineage>
        <taxon>Bacteria</taxon>
        <taxon>Bacillati</taxon>
        <taxon>Actinomycetota</taxon>
        <taxon>Actinomycetes</taxon>
        <taxon>Kitasatosporales</taxon>
        <taxon>Streptomycetaceae</taxon>
        <taxon>Yinghuangia</taxon>
    </lineage>
</organism>
<evidence type="ECO:0000256" key="3">
    <source>
        <dbReference type="ARBA" id="ARBA00023125"/>
    </source>
</evidence>
<dbReference type="PROSITE" id="PS50931">
    <property type="entry name" value="HTH_LYSR"/>
    <property type="match status" value="1"/>
</dbReference>
<name>A0ABP9H5E1_9ACTN</name>
<dbReference type="Proteomes" id="UP001500466">
    <property type="component" value="Unassembled WGS sequence"/>
</dbReference>
<evidence type="ECO:0000256" key="4">
    <source>
        <dbReference type="ARBA" id="ARBA00023163"/>
    </source>
</evidence>
<dbReference type="Gene3D" id="1.10.10.10">
    <property type="entry name" value="Winged helix-like DNA-binding domain superfamily/Winged helix DNA-binding domain"/>
    <property type="match status" value="1"/>
</dbReference>
<dbReference type="InterPro" id="IPR005119">
    <property type="entry name" value="LysR_subst-bd"/>
</dbReference>
<keyword evidence="2" id="KW-0805">Transcription regulation</keyword>
<keyword evidence="7" id="KW-1185">Reference proteome</keyword>
<comment type="caution">
    <text evidence="6">The sequence shown here is derived from an EMBL/GenBank/DDBJ whole genome shotgun (WGS) entry which is preliminary data.</text>
</comment>
<feature type="domain" description="HTH lysR-type" evidence="5">
    <location>
        <begin position="1"/>
        <end position="58"/>
    </location>
</feature>
<evidence type="ECO:0000313" key="7">
    <source>
        <dbReference type="Proteomes" id="UP001500466"/>
    </source>
</evidence>
<sequence>MDIRRLECFLAVADHLHFGRAADALSLAQSTVSQAVRGLERDLGAPLFERHTRRVRLTVVGQAFLPEARAAYDALAAAYERAQALAREQTEELVVGCPPELGQMLVSRAVPALRRLSPTAVPTFRQLPTLRQMELLRDRRLHAALCWTPELDDTFASTVVQHGRLVAVLPDRHPLGREAEVPLGAIADEPLIGWPREINPKLYDRFAEALRRTGRPLAPAGTVVGGDNVAARVLAGFGVGIVFEHQARREPVPGVRYVPIAEAVPGLDRHLVWRVDERHPALPGFVRVVTALFAETDGLRPVGA</sequence>
<dbReference type="RefSeq" id="WP_345674831.1">
    <property type="nucleotide sequence ID" value="NZ_BAABHS010000005.1"/>
</dbReference>
<evidence type="ECO:0000256" key="2">
    <source>
        <dbReference type="ARBA" id="ARBA00023015"/>
    </source>
</evidence>
<gene>
    <name evidence="6" type="ORF">GCM10023205_18280</name>
</gene>
<keyword evidence="3" id="KW-0238">DNA-binding</keyword>
<protein>
    <submittedName>
        <fullName evidence="6">LysR family transcriptional regulator</fullName>
    </submittedName>
</protein>
<dbReference type="Pfam" id="PF03466">
    <property type="entry name" value="LysR_substrate"/>
    <property type="match status" value="1"/>
</dbReference>